<accession>A0AAE0ZHW0</accession>
<feature type="region of interest" description="Disordered" evidence="1">
    <location>
        <begin position="1"/>
        <end position="23"/>
    </location>
</feature>
<keyword evidence="3" id="KW-1185">Reference proteome</keyword>
<evidence type="ECO:0000313" key="3">
    <source>
        <dbReference type="Proteomes" id="UP001283361"/>
    </source>
</evidence>
<protein>
    <submittedName>
        <fullName evidence="2">Uncharacterized protein</fullName>
    </submittedName>
</protein>
<gene>
    <name evidence="2" type="ORF">RRG08_004894</name>
</gene>
<sequence length="158" mass="17465">MSPKIAQDEEPTRSEKRPEAGLFKSRQINQCPESSPTVKCAPGACGDIVGCSTGRSGDRQNSVVGSVIHIDISIHKSNRLAPTDFLTDSHDQTSLFDGPCLMLPEGFPRPLRFSQRLTRSLELLCSSDRPEAVVVGVLLARWLVVLRWRCWPQTGYNS</sequence>
<organism evidence="2 3">
    <name type="scientific">Elysia crispata</name>
    <name type="common">lettuce slug</name>
    <dbReference type="NCBI Taxonomy" id="231223"/>
    <lineage>
        <taxon>Eukaryota</taxon>
        <taxon>Metazoa</taxon>
        <taxon>Spiralia</taxon>
        <taxon>Lophotrochozoa</taxon>
        <taxon>Mollusca</taxon>
        <taxon>Gastropoda</taxon>
        <taxon>Heterobranchia</taxon>
        <taxon>Euthyneura</taxon>
        <taxon>Panpulmonata</taxon>
        <taxon>Sacoglossa</taxon>
        <taxon>Placobranchoidea</taxon>
        <taxon>Plakobranchidae</taxon>
        <taxon>Elysia</taxon>
    </lineage>
</organism>
<dbReference type="AlphaFoldDB" id="A0AAE0ZHW0"/>
<evidence type="ECO:0000256" key="1">
    <source>
        <dbReference type="SAM" id="MobiDB-lite"/>
    </source>
</evidence>
<proteinExistence type="predicted"/>
<dbReference type="Proteomes" id="UP001283361">
    <property type="component" value="Unassembled WGS sequence"/>
</dbReference>
<comment type="caution">
    <text evidence="2">The sequence shown here is derived from an EMBL/GenBank/DDBJ whole genome shotgun (WGS) entry which is preliminary data.</text>
</comment>
<feature type="compositionally biased region" description="Basic and acidic residues" evidence="1">
    <location>
        <begin position="1"/>
        <end position="19"/>
    </location>
</feature>
<name>A0AAE0ZHW0_9GAST</name>
<evidence type="ECO:0000313" key="2">
    <source>
        <dbReference type="EMBL" id="KAK3769642.1"/>
    </source>
</evidence>
<dbReference type="EMBL" id="JAWDGP010003892">
    <property type="protein sequence ID" value="KAK3769642.1"/>
    <property type="molecule type" value="Genomic_DNA"/>
</dbReference>
<reference evidence="2" key="1">
    <citation type="journal article" date="2023" name="G3 (Bethesda)">
        <title>A reference genome for the long-term kleptoplast-retaining sea slug Elysia crispata morphotype clarki.</title>
        <authorList>
            <person name="Eastman K.E."/>
            <person name="Pendleton A.L."/>
            <person name="Shaikh M.A."/>
            <person name="Suttiyut T."/>
            <person name="Ogas R."/>
            <person name="Tomko P."/>
            <person name="Gavelis G."/>
            <person name="Widhalm J.R."/>
            <person name="Wisecaver J.H."/>
        </authorList>
    </citation>
    <scope>NUCLEOTIDE SEQUENCE</scope>
    <source>
        <strain evidence="2">ECLA1</strain>
    </source>
</reference>